<keyword evidence="3" id="KW-1185">Reference proteome</keyword>
<dbReference type="AlphaFoldDB" id="A0A2T7EP79"/>
<organism evidence="2 3">
    <name type="scientific">Panicum hallii var. hallii</name>
    <dbReference type="NCBI Taxonomy" id="1504633"/>
    <lineage>
        <taxon>Eukaryota</taxon>
        <taxon>Viridiplantae</taxon>
        <taxon>Streptophyta</taxon>
        <taxon>Embryophyta</taxon>
        <taxon>Tracheophyta</taxon>
        <taxon>Spermatophyta</taxon>
        <taxon>Magnoliopsida</taxon>
        <taxon>Liliopsida</taxon>
        <taxon>Poales</taxon>
        <taxon>Poaceae</taxon>
        <taxon>PACMAD clade</taxon>
        <taxon>Panicoideae</taxon>
        <taxon>Panicodae</taxon>
        <taxon>Paniceae</taxon>
        <taxon>Panicinae</taxon>
        <taxon>Panicum</taxon>
        <taxon>Panicum sect. Panicum</taxon>
    </lineage>
</organism>
<feature type="compositionally biased region" description="Basic residues" evidence="1">
    <location>
        <begin position="53"/>
        <end position="72"/>
    </location>
</feature>
<dbReference type="Gramene" id="PUZ69635">
    <property type="protein sequence ID" value="PUZ69635"/>
    <property type="gene ID" value="GQ55_2G126600"/>
</dbReference>
<accession>A0A2T7EP79</accession>
<proteinExistence type="predicted"/>
<dbReference type="EMBL" id="CM009750">
    <property type="protein sequence ID" value="PUZ69635.1"/>
    <property type="molecule type" value="Genomic_DNA"/>
</dbReference>
<evidence type="ECO:0000313" key="3">
    <source>
        <dbReference type="Proteomes" id="UP000244336"/>
    </source>
</evidence>
<sequence length="72" mass="7767">MDVAAGHQAALPPPIAHSAGPLPLRGTNGYEYFTRAELPAPYTAPSDAAGRPPLRRPRRGVTRRCRPPGVRR</sequence>
<reference evidence="2 3" key="1">
    <citation type="submission" date="2018-04" db="EMBL/GenBank/DDBJ databases">
        <title>WGS assembly of Panicum hallii var. hallii HAL2.</title>
        <authorList>
            <person name="Lovell J."/>
            <person name="Jenkins J."/>
            <person name="Lowry D."/>
            <person name="Mamidi S."/>
            <person name="Sreedasyam A."/>
            <person name="Weng X."/>
            <person name="Barry K."/>
            <person name="Bonette J."/>
            <person name="Campitelli B."/>
            <person name="Daum C."/>
            <person name="Gordon S."/>
            <person name="Gould B."/>
            <person name="Lipzen A."/>
            <person name="MacQueen A."/>
            <person name="Palacio-Mejia J."/>
            <person name="Plott C."/>
            <person name="Shakirov E."/>
            <person name="Shu S."/>
            <person name="Yoshinaga Y."/>
            <person name="Zane M."/>
            <person name="Rokhsar D."/>
            <person name="Grimwood J."/>
            <person name="Schmutz J."/>
            <person name="Juenger T."/>
        </authorList>
    </citation>
    <scope>NUCLEOTIDE SEQUENCE [LARGE SCALE GENOMIC DNA]</scope>
    <source>
        <strain evidence="3">cv. HAL2</strain>
    </source>
</reference>
<feature type="region of interest" description="Disordered" evidence="1">
    <location>
        <begin position="1"/>
        <end position="27"/>
    </location>
</feature>
<protein>
    <submittedName>
        <fullName evidence="2">Uncharacterized protein</fullName>
    </submittedName>
</protein>
<evidence type="ECO:0000256" key="1">
    <source>
        <dbReference type="SAM" id="MobiDB-lite"/>
    </source>
</evidence>
<feature type="region of interest" description="Disordered" evidence="1">
    <location>
        <begin position="40"/>
        <end position="72"/>
    </location>
</feature>
<evidence type="ECO:0000313" key="2">
    <source>
        <dbReference type="EMBL" id="PUZ69635.1"/>
    </source>
</evidence>
<gene>
    <name evidence="2" type="ORF">GQ55_2G126600</name>
</gene>
<dbReference type="Proteomes" id="UP000244336">
    <property type="component" value="Chromosome 2"/>
</dbReference>
<name>A0A2T7EP79_9POAL</name>